<evidence type="ECO:0000313" key="3">
    <source>
        <dbReference type="Proteomes" id="UP000694541"/>
    </source>
</evidence>
<keyword evidence="1" id="KW-0812">Transmembrane</keyword>
<dbReference type="Ensembl" id="ENSANIT00000019136.1">
    <property type="protein sequence ID" value="ENSANIP00000018515.1"/>
    <property type="gene ID" value="ENSANIG00000012581.1"/>
</dbReference>
<sequence>TVWDQAKMEYEWKPDEQGLQQILQLLKESQSPDTTTQRAVQQKLEQLNQYPDFNNYLIFVLTKLKSEGKFLRYRLFYSIFFFFKNTFYLLVNSGSSLVMIRMCERLSSVLQLLICEVFASETDLFQDLFWHIFPLFYTFT</sequence>
<dbReference type="Proteomes" id="UP000694541">
    <property type="component" value="Unplaced"/>
</dbReference>
<reference evidence="2" key="2">
    <citation type="submission" date="2025-09" db="UniProtKB">
        <authorList>
            <consortium name="Ensembl"/>
        </authorList>
    </citation>
    <scope>IDENTIFICATION</scope>
</reference>
<evidence type="ECO:0000256" key="1">
    <source>
        <dbReference type="SAM" id="Phobius"/>
    </source>
</evidence>
<dbReference type="InterPro" id="IPR016024">
    <property type="entry name" value="ARM-type_fold"/>
</dbReference>
<proteinExistence type="predicted"/>
<feature type="transmembrane region" description="Helical" evidence="1">
    <location>
        <begin position="73"/>
        <end position="91"/>
    </location>
</feature>
<protein>
    <submittedName>
        <fullName evidence="2">Uncharacterized protein</fullName>
    </submittedName>
</protein>
<name>A0A8B9N7V1_9AVES</name>
<dbReference type="AlphaFoldDB" id="A0A8B9N7V1"/>
<keyword evidence="1" id="KW-0472">Membrane</keyword>
<accession>A0A8B9N7V1</accession>
<dbReference type="InterPro" id="IPR011989">
    <property type="entry name" value="ARM-like"/>
</dbReference>
<evidence type="ECO:0000313" key="2">
    <source>
        <dbReference type="Ensembl" id="ENSANIP00000018515.1"/>
    </source>
</evidence>
<dbReference type="Gene3D" id="1.25.10.10">
    <property type="entry name" value="Leucine-rich Repeat Variant"/>
    <property type="match status" value="1"/>
</dbReference>
<dbReference type="SUPFAM" id="SSF48371">
    <property type="entry name" value="ARM repeat"/>
    <property type="match status" value="1"/>
</dbReference>
<organism evidence="2 3">
    <name type="scientific">Accipiter nisus</name>
    <name type="common">Eurasian sparrowhawk</name>
    <dbReference type="NCBI Taxonomy" id="211598"/>
    <lineage>
        <taxon>Eukaryota</taxon>
        <taxon>Metazoa</taxon>
        <taxon>Chordata</taxon>
        <taxon>Craniata</taxon>
        <taxon>Vertebrata</taxon>
        <taxon>Euteleostomi</taxon>
        <taxon>Archelosauria</taxon>
        <taxon>Archosauria</taxon>
        <taxon>Dinosauria</taxon>
        <taxon>Saurischia</taxon>
        <taxon>Theropoda</taxon>
        <taxon>Coelurosauria</taxon>
        <taxon>Aves</taxon>
        <taxon>Neognathae</taxon>
        <taxon>Neoaves</taxon>
        <taxon>Telluraves</taxon>
        <taxon>Accipitrimorphae</taxon>
        <taxon>Accipitriformes</taxon>
        <taxon>Accipitridae</taxon>
        <taxon>Accipitrinae</taxon>
        <taxon>Accipiter</taxon>
    </lineage>
</organism>
<keyword evidence="3" id="KW-1185">Reference proteome</keyword>
<reference evidence="2" key="1">
    <citation type="submission" date="2025-08" db="UniProtKB">
        <authorList>
            <consortium name="Ensembl"/>
        </authorList>
    </citation>
    <scope>IDENTIFICATION</scope>
</reference>
<keyword evidence="1" id="KW-1133">Transmembrane helix</keyword>